<evidence type="ECO:0000313" key="2">
    <source>
        <dbReference type="WBParaSite" id="jg2204"/>
    </source>
</evidence>
<dbReference type="Proteomes" id="UP000887574">
    <property type="component" value="Unplaced"/>
</dbReference>
<sequence length="85" mass="9616">MKVIKSQVFSKEEVPATSNAYILIGQLRVDLMSRFRFLLNPSVANFDNALLVTKMSDVNTMDTLEPEEKQVGIDHLVKMVIQFTA</sequence>
<evidence type="ECO:0000313" key="1">
    <source>
        <dbReference type="Proteomes" id="UP000887574"/>
    </source>
</evidence>
<name>A0A915DNU3_9BILA</name>
<keyword evidence="1" id="KW-1185">Reference proteome</keyword>
<dbReference type="AlphaFoldDB" id="A0A915DNU3"/>
<organism evidence="1 2">
    <name type="scientific">Ditylenchus dipsaci</name>
    <dbReference type="NCBI Taxonomy" id="166011"/>
    <lineage>
        <taxon>Eukaryota</taxon>
        <taxon>Metazoa</taxon>
        <taxon>Ecdysozoa</taxon>
        <taxon>Nematoda</taxon>
        <taxon>Chromadorea</taxon>
        <taxon>Rhabditida</taxon>
        <taxon>Tylenchina</taxon>
        <taxon>Tylenchomorpha</taxon>
        <taxon>Sphaerularioidea</taxon>
        <taxon>Anguinidae</taxon>
        <taxon>Anguininae</taxon>
        <taxon>Ditylenchus</taxon>
    </lineage>
</organism>
<proteinExistence type="predicted"/>
<dbReference type="WBParaSite" id="jg2204">
    <property type="protein sequence ID" value="jg2204"/>
    <property type="gene ID" value="jg2204"/>
</dbReference>
<protein>
    <submittedName>
        <fullName evidence="2">Uncharacterized protein</fullName>
    </submittedName>
</protein>
<accession>A0A915DNU3</accession>
<reference evidence="2" key="1">
    <citation type="submission" date="2022-11" db="UniProtKB">
        <authorList>
            <consortium name="WormBaseParasite"/>
        </authorList>
    </citation>
    <scope>IDENTIFICATION</scope>
</reference>